<evidence type="ECO:0000313" key="2">
    <source>
        <dbReference type="EMBL" id="GLQ33823.1"/>
    </source>
</evidence>
<dbReference type="Gene3D" id="3.40.250.10">
    <property type="entry name" value="Rhodanese-like domain"/>
    <property type="match status" value="1"/>
</dbReference>
<dbReference type="InterPro" id="IPR036873">
    <property type="entry name" value="Rhodanese-like_dom_sf"/>
</dbReference>
<dbReference type="Pfam" id="PF09828">
    <property type="entry name" value="ChrB_C"/>
    <property type="match status" value="1"/>
</dbReference>
<feature type="domain" description="Rhodanese" evidence="1">
    <location>
        <begin position="23"/>
        <end position="107"/>
    </location>
</feature>
<gene>
    <name evidence="2" type="ORF">GCM10007939_01060</name>
</gene>
<dbReference type="InterPro" id="IPR018634">
    <property type="entry name" value="ChrB_C"/>
</dbReference>
<organism evidence="2 3">
    <name type="scientific">Amylibacter marinus</name>
    <dbReference type="NCBI Taxonomy" id="1475483"/>
    <lineage>
        <taxon>Bacteria</taxon>
        <taxon>Pseudomonadati</taxon>
        <taxon>Pseudomonadota</taxon>
        <taxon>Alphaproteobacteria</taxon>
        <taxon>Rhodobacterales</taxon>
        <taxon>Paracoccaceae</taxon>
        <taxon>Amylibacter</taxon>
    </lineage>
</organism>
<dbReference type="PROSITE" id="PS50206">
    <property type="entry name" value="RHODANESE_3"/>
    <property type="match status" value="1"/>
</dbReference>
<sequence>MPSPNQITAAQLNRKIGTPNCPILIDVSIDQDFDADPYLIPTAMRRDFKTIDHWAHEFHDAKVVLICQKGLKLSSGACAILRSKGIDAEFLEGGNQGWRKTGLMRIPAATVPIGPMGHSVWVTRDRPKIDRIACPWLIRRFIDPNAQFLFVPATQVLDVAEKYSATPFDSANTFWGHRGDHCSFDTFTTEFGLNSAPLMALARIVRAADTGNLELAPEAAGLLAASLGLSRIHRDDNIQLEAGLPLYDAFYRWARDASNETHTHPTGASVS</sequence>
<evidence type="ECO:0000259" key="1">
    <source>
        <dbReference type="PROSITE" id="PS50206"/>
    </source>
</evidence>
<protein>
    <submittedName>
        <fullName evidence="2">Sulfurtransferase</fullName>
    </submittedName>
</protein>
<dbReference type="SUPFAM" id="SSF52821">
    <property type="entry name" value="Rhodanese/Cell cycle control phosphatase"/>
    <property type="match status" value="1"/>
</dbReference>
<proteinExistence type="predicted"/>
<dbReference type="SMART" id="SM00450">
    <property type="entry name" value="RHOD"/>
    <property type="match status" value="1"/>
</dbReference>
<dbReference type="InterPro" id="IPR001763">
    <property type="entry name" value="Rhodanese-like_dom"/>
</dbReference>
<evidence type="ECO:0000313" key="3">
    <source>
        <dbReference type="Proteomes" id="UP001156694"/>
    </source>
</evidence>
<keyword evidence="3" id="KW-1185">Reference proteome</keyword>
<accession>A0ABQ5VRU5</accession>
<reference evidence="3" key="1">
    <citation type="journal article" date="2019" name="Int. J. Syst. Evol. Microbiol.">
        <title>The Global Catalogue of Microorganisms (GCM) 10K type strain sequencing project: providing services to taxonomists for standard genome sequencing and annotation.</title>
        <authorList>
            <consortium name="The Broad Institute Genomics Platform"/>
            <consortium name="The Broad Institute Genome Sequencing Center for Infectious Disease"/>
            <person name="Wu L."/>
            <person name="Ma J."/>
        </authorList>
    </citation>
    <scope>NUCLEOTIDE SEQUENCE [LARGE SCALE GENOMIC DNA]</scope>
    <source>
        <strain evidence="3">NBRC 110140</strain>
    </source>
</reference>
<dbReference type="RefSeq" id="WP_284375103.1">
    <property type="nucleotide sequence ID" value="NZ_BSNN01000001.1"/>
</dbReference>
<dbReference type="EMBL" id="BSNN01000001">
    <property type="protein sequence ID" value="GLQ33823.1"/>
    <property type="molecule type" value="Genomic_DNA"/>
</dbReference>
<name>A0ABQ5VRU5_9RHOB</name>
<comment type="caution">
    <text evidence="2">The sequence shown here is derived from an EMBL/GenBank/DDBJ whole genome shotgun (WGS) entry which is preliminary data.</text>
</comment>
<dbReference type="Pfam" id="PF00581">
    <property type="entry name" value="Rhodanese"/>
    <property type="match status" value="1"/>
</dbReference>
<dbReference type="Proteomes" id="UP001156694">
    <property type="component" value="Unassembled WGS sequence"/>
</dbReference>